<dbReference type="KEGG" id="mno:Mnod_5879"/>
<organism evidence="1 2">
    <name type="scientific">Methylobacterium nodulans (strain LMG 21967 / CNCM I-2342 / ORS 2060)</name>
    <dbReference type="NCBI Taxonomy" id="460265"/>
    <lineage>
        <taxon>Bacteria</taxon>
        <taxon>Pseudomonadati</taxon>
        <taxon>Pseudomonadota</taxon>
        <taxon>Alphaproteobacteria</taxon>
        <taxon>Hyphomicrobiales</taxon>
        <taxon>Methylobacteriaceae</taxon>
        <taxon>Methylobacterium</taxon>
    </lineage>
</organism>
<keyword evidence="2" id="KW-1185">Reference proteome</keyword>
<dbReference type="STRING" id="460265.Mnod_5879"/>
<dbReference type="Proteomes" id="UP000008207">
    <property type="component" value="Chromosome"/>
</dbReference>
<proteinExistence type="predicted"/>
<accession>B8ISQ8</accession>
<name>B8ISQ8_METNO</name>
<gene>
    <name evidence="1" type="ordered locus">Mnod_5879</name>
</gene>
<sequence>MAGPSEDMIAALGRAILEQEARRQEQLDHIAHLPRLGGRRGDAVQALGRTENALAVMRARRSYLRMVLSVA</sequence>
<dbReference type="AlphaFoldDB" id="B8ISQ8"/>
<dbReference type="HOGENOM" id="CLU_2735418_0_0_5"/>
<evidence type="ECO:0000313" key="2">
    <source>
        <dbReference type="Proteomes" id="UP000008207"/>
    </source>
</evidence>
<dbReference type="EMBL" id="CP001349">
    <property type="protein sequence ID" value="ACL60707.1"/>
    <property type="molecule type" value="Genomic_DNA"/>
</dbReference>
<protein>
    <submittedName>
        <fullName evidence="1">Uncharacterized protein</fullName>
    </submittedName>
</protein>
<evidence type="ECO:0000313" key="1">
    <source>
        <dbReference type="EMBL" id="ACL60707.1"/>
    </source>
</evidence>
<reference evidence="1 2" key="1">
    <citation type="submission" date="2009-01" db="EMBL/GenBank/DDBJ databases">
        <title>Complete sequence of chromosome of Methylobacterium nodulans ORS 2060.</title>
        <authorList>
            <consortium name="US DOE Joint Genome Institute"/>
            <person name="Lucas S."/>
            <person name="Copeland A."/>
            <person name="Lapidus A."/>
            <person name="Glavina del Rio T."/>
            <person name="Dalin E."/>
            <person name="Tice H."/>
            <person name="Bruce D."/>
            <person name="Goodwin L."/>
            <person name="Pitluck S."/>
            <person name="Sims D."/>
            <person name="Brettin T."/>
            <person name="Detter J.C."/>
            <person name="Han C."/>
            <person name="Larimer F."/>
            <person name="Land M."/>
            <person name="Hauser L."/>
            <person name="Kyrpides N."/>
            <person name="Ivanova N."/>
            <person name="Marx C.J."/>
            <person name="Richardson P."/>
        </authorList>
    </citation>
    <scope>NUCLEOTIDE SEQUENCE [LARGE SCALE GENOMIC DNA]</scope>
    <source>
        <strain evidence="2">LMG 21967 / CNCM I-2342 / ORS 2060</strain>
    </source>
</reference>